<dbReference type="EMBL" id="DS028099">
    <property type="protein sequence ID" value="KMP09635.1"/>
    <property type="molecule type" value="Genomic_DNA"/>
</dbReference>
<evidence type="ECO:0000313" key="2">
    <source>
        <dbReference type="Proteomes" id="UP000054565"/>
    </source>
</evidence>
<dbReference type="Proteomes" id="UP000054565">
    <property type="component" value="Unassembled WGS sequence"/>
</dbReference>
<proteinExistence type="predicted"/>
<protein>
    <submittedName>
        <fullName evidence="1">Uncharacterized protein</fullName>
    </submittedName>
</protein>
<organism evidence="1 2">
    <name type="scientific">Coccidioides immitis RMSCC 2394</name>
    <dbReference type="NCBI Taxonomy" id="404692"/>
    <lineage>
        <taxon>Eukaryota</taxon>
        <taxon>Fungi</taxon>
        <taxon>Dikarya</taxon>
        <taxon>Ascomycota</taxon>
        <taxon>Pezizomycotina</taxon>
        <taxon>Eurotiomycetes</taxon>
        <taxon>Eurotiomycetidae</taxon>
        <taxon>Onygenales</taxon>
        <taxon>Onygenaceae</taxon>
        <taxon>Coccidioides</taxon>
    </lineage>
</organism>
<name>A0A0J6YPI0_COCIT</name>
<sequence length="122" mass="13855">MSLDALATECGCLQDGDSLIVEGISPEAFFIKAQCNSFWRWGMLDFQEIYIPHFEYSVMSGPVRFGFELALLNGQAHEFVTCNRGVFLVVMLHRQNHLRTVFRAGDCTEVLKDWILSGLNPH</sequence>
<accession>A0A0J6YPI0</accession>
<evidence type="ECO:0000313" key="1">
    <source>
        <dbReference type="EMBL" id="KMP09635.1"/>
    </source>
</evidence>
<gene>
    <name evidence="1" type="ORF">CIRG_09805</name>
</gene>
<reference evidence="2" key="1">
    <citation type="journal article" date="2010" name="Genome Res.">
        <title>Population genomic sequencing of Coccidioides fungi reveals recent hybridization and transposon control.</title>
        <authorList>
            <person name="Neafsey D.E."/>
            <person name="Barker B.M."/>
            <person name="Sharpton T.J."/>
            <person name="Stajich J.E."/>
            <person name="Park D.J."/>
            <person name="Whiston E."/>
            <person name="Hung C.-Y."/>
            <person name="McMahan C."/>
            <person name="White J."/>
            <person name="Sykes S."/>
            <person name="Heiman D."/>
            <person name="Young S."/>
            <person name="Zeng Q."/>
            <person name="Abouelleil A."/>
            <person name="Aftuck L."/>
            <person name="Bessette D."/>
            <person name="Brown A."/>
            <person name="FitzGerald M."/>
            <person name="Lui A."/>
            <person name="Macdonald J.P."/>
            <person name="Priest M."/>
            <person name="Orbach M.J."/>
            <person name="Galgiani J.N."/>
            <person name="Kirkland T.N."/>
            <person name="Cole G.T."/>
            <person name="Birren B.W."/>
            <person name="Henn M.R."/>
            <person name="Taylor J.W."/>
            <person name="Rounsley S.D."/>
        </authorList>
    </citation>
    <scope>NUCLEOTIDE SEQUENCE [LARGE SCALE GENOMIC DNA]</scope>
    <source>
        <strain evidence="2">RMSCC 2394</strain>
    </source>
</reference>
<dbReference type="AlphaFoldDB" id="A0A0J6YPI0"/>